<dbReference type="InterPro" id="IPR044862">
    <property type="entry name" value="Pro_4_hyd_alph_FE2OG_OXY"/>
</dbReference>
<evidence type="ECO:0000256" key="2">
    <source>
        <dbReference type="ARBA" id="ARBA00022723"/>
    </source>
</evidence>
<dbReference type="Proteomes" id="UP000002009">
    <property type="component" value="Chromosome 2"/>
</dbReference>
<dbReference type="SMART" id="SM00702">
    <property type="entry name" value="P4Hc"/>
    <property type="match status" value="1"/>
</dbReference>
<dbReference type="PANTHER" id="PTHR12907:SF26">
    <property type="entry name" value="HIF PROLYL HYDROXYLASE, ISOFORM C"/>
    <property type="match status" value="1"/>
</dbReference>
<name>C1DYB2_MICCC</name>
<keyword evidence="9" id="KW-1185">Reference proteome</keyword>
<dbReference type="Pfam" id="PF13640">
    <property type="entry name" value="2OG-FeII_Oxy_3"/>
    <property type="match status" value="1"/>
</dbReference>
<dbReference type="OrthoDB" id="76265at2759"/>
<keyword evidence="3" id="KW-0847">Vitamin C</keyword>
<dbReference type="OMA" id="PRYCLTT"/>
<dbReference type="GO" id="GO:0031418">
    <property type="term" value="F:L-ascorbic acid binding"/>
    <property type="evidence" value="ECO:0007669"/>
    <property type="project" value="UniProtKB-KW"/>
</dbReference>
<dbReference type="GO" id="GO:0031543">
    <property type="term" value="F:peptidyl-proline dioxygenase activity"/>
    <property type="evidence" value="ECO:0007669"/>
    <property type="project" value="TreeGrafter"/>
</dbReference>
<dbReference type="InterPro" id="IPR006620">
    <property type="entry name" value="Pro_4_hyd_alph"/>
</dbReference>
<dbReference type="GO" id="GO:0071456">
    <property type="term" value="P:cellular response to hypoxia"/>
    <property type="evidence" value="ECO:0007669"/>
    <property type="project" value="TreeGrafter"/>
</dbReference>
<evidence type="ECO:0000256" key="1">
    <source>
        <dbReference type="ARBA" id="ARBA00001961"/>
    </source>
</evidence>
<dbReference type="RefSeq" id="XP_002499657.1">
    <property type="nucleotide sequence ID" value="XM_002499611.1"/>
</dbReference>
<organism evidence="8 9">
    <name type="scientific">Micromonas commoda (strain RCC299 / NOUM17 / CCMP2709)</name>
    <name type="common">Picoplanktonic green alga</name>
    <dbReference type="NCBI Taxonomy" id="296587"/>
    <lineage>
        <taxon>Eukaryota</taxon>
        <taxon>Viridiplantae</taxon>
        <taxon>Chlorophyta</taxon>
        <taxon>Mamiellophyceae</taxon>
        <taxon>Mamiellales</taxon>
        <taxon>Mamiellaceae</taxon>
        <taxon>Micromonas</taxon>
    </lineage>
</organism>
<dbReference type="InterPro" id="IPR051559">
    <property type="entry name" value="HIF_prolyl_hydroxylases"/>
</dbReference>
<keyword evidence="5" id="KW-0560">Oxidoreductase</keyword>
<gene>
    <name evidence="8" type="ORF">MICPUN_55999</name>
</gene>
<evidence type="ECO:0000313" key="9">
    <source>
        <dbReference type="Proteomes" id="UP000002009"/>
    </source>
</evidence>
<dbReference type="PANTHER" id="PTHR12907">
    <property type="entry name" value="EGL NINE HOMOLOG-RELATED"/>
    <property type="match status" value="1"/>
</dbReference>
<dbReference type="InParanoid" id="C1DYB2"/>
<dbReference type="PROSITE" id="PS51471">
    <property type="entry name" value="FE2OG_OXY"/>
    <property type="match status" value="1"/>
</dbReference>
<dbReference type="eggNOG" id="KOG3710">
    <property type="taxonomic scope" value="Eukaryota"/>
</dbReference>
<dbReference type="KEGG" id="mis:MICPUN_55999"/>
<sequence>MRAKKKRGVGAIHSAQRLARRGMAARSFAREAVRRLGRNTDEIIAPLSLGYIPGRLARGRLVEDSTRESSSRYLATRTFGEAPSHGTPAGLAVAAAAERIITPSTCEHLRTRGYAIVDGAMEGIDVDGVPLAEAMLNELRSLSSSPGVMARNATVLVGKDGVANRLEKSNIFEAEVHALSEESLADAPTLRAAWEDRTQLTLLNVMLPARAPPQSLHYQSVKLQRNAGRGGCFPLHFDSDAGLDARVVTALTYLNPTWKPGDGGELVLFPFPDDPIKVEPIAGRVVLFSSANTLHRVLPSAAERFCFTTWFFAKQARSDDGDEGRTTTHTGAASTQLARKAADKYWGSGKSNDDLWPEPGAEEIRTMRECEALLAPGMRKHLLRLVHAEEWAASIAESHPDTPERTKALETHRREVDVIARAIGGRYPRGLARIGSAMGSERGGAVRERLGGLEVRWF</sequence>
<dbReference type="EMBL" id="CP001323">
    <property type="protein sequence ID" value="ACO60915.1"/>
    <property type="molecule type" value="Genomic_DNA"/>
</dbReference>
<evidence type="ECO:0000256" key="5">
    <source>
        <dbReference type="ARBA" id="ARBA00023002"/>
    </source>
</evidence>
<feature type="domain" description="Fe2OG dioxygenase" evidence="7">
    <location>
        <begin position="217"/>
        <end position="313"/>
    </location>
</feature>
<evidence type="ECO:0000259" key="7">
    <source>
        <dbReference type="PROSITE" id="PS51471"/>
    </source>
</evidence>
<dbReference type="Gene3D" id="2.60.120.620">
    <property type="entry name" value="q2cbj1_9rhob like domain"/>
    <property type="match status" value="1"/>
</dbReference>
<keyword evidence="6" id="KW-0408">Iron</keyword>
<protein>
    <recommendedName>
        <fullName evidence="7">Fe2OG dioxygenase domain-containing protein</fullName>
    </recommendedName>
</protein>
<proteinExistence type="predicted"/>
<dbReference type="AlphaFoldDB" id="C1DYB2"/>
<dbReference type="GeneID" id="8241331"/>
<evidence type="ECO:0000256" key="6">
    <source>
        <dbReference type="ARBA" id="ARBA00023004"/>
    </source>
</evidence>
<accession>C1DYB2</accession>
<keyword evidence="2" id="KW-0479">Metal-binding</keyword>
<dbReference type="InterPro" id="IPR005123">
    <property type="entry name" value="Oxoglu/Fe-dep_dioxygenase_dom"/>
</dbReference>
<comment type="cofactor">
    <cofactor evidence="1">
        <name>L-ascorbate</name>
        <dbReference type="ChEBI" id="CHEBI:38290"/>
    </cofactor>
</comment>
<keyword evidence="4" id="KW-0223">Dioxygenase</keyword>
<evidence type="ECO:0000256" key="4">
    <source>
        <dbReference type="ARBA" id="ARBA00022964"/>
    </source>
</evidence>
<evidence type="ECO:0000256" key="3">
    <source>
        <dbReference type="ARBA" id="ARBA00022896"/>
    </source>
</evidence>
<dbReference type="GO" id="GO:0008198">
    <property type="term" value="F:ferrous iron binding"/>
    <property type="evidence" value="ECO:0007669"/>
    <property type="project" value="TreeGrafter"/>
</dbReference>
<reference evidence="8 9" key="1">
    <citation type="journal article" date="2009" name="Science">
        <title>Green evolution and dynamic adaptations revealed by genomes of the marine picoeukaryotes Micromonas.</title>
        <authorList>
            <person name="Worden A.Z."/>
            <person name="Lee J.H."/>
            <person name="Mock T."/>
            <person name="Rouze P."/>
            <person name="Simmons M.P."/>
            <person name="Aerts A.L."/>
            <person name="Allen A.E."/>
            <person name="Cuvelier M.L."/>
            <person name="Derelle E."/>
            <person name="Everett M.V."/>
            <person name="Foulon E."/>
            <person name="Grimwood J."/>
            <person name="Gundlach H."/>
            <person name="Henrissat B."/>
            <person name="Napoli C."/>
            <person name="McDonald S.M."/>
            <person name="Parker M.S."/>
            <person name="Rombauts S."/>
            <person name="Salamov A."/>
            <person name="Von Dassow P."/>
            <person name="Badger J.H."/>
            <person name="Coutinho P.M."/>
            <person name="Demir E."/>
            <person name="Dubchak I."/>
            <person name="Gentemann C."/>
            <person name="Eikrem W."/>
            <person name="Gready J.E."/>
            <person name="John U."/>
            <person name="Lanier W."/>
            <person name="Lindquist E.A."/>
            <person name="Lucas S."/>
            <person name="Mayer K.F."/>
            <person name="Moreau H."/>
            <person name="Not F."/>
            <person name="Otillar R."/>
            <person name="Panaud O."/>
            <person name="Pangilinan J."/>
            <person name="Paulsen I."/>
            <person name="Piegu B."/>
            <person name="Poliakov A."/>
            <person name="Robbens S."/>
            <person name="Schmutz J."/>
            <person name="Toulza E."/>
            <person name="Wyss T."/>
            <person name="Zelensky A."/>
            <person name="Zhou K."/>
            <person name="Armbrust E.V."/>
            <person name="Bhattacharya D."/>
            <person name="Goodenough U.W."/>
            <person name="Van de Peer Y."/>
            <person name="Grigoriev I.V."/>
        </authorList>
    </citation>
    <scope>NUCLEOTIDE SEQUENCE [LARGE SCALE GENOMIC DNA]</scope>
    <source>
        <strain evidence="9">RCC299 / NOUM17</strain>
    </source>
</reference>
<evidence type="ECO:0000313" key="8">
    <source>
        <dbReference type="EMBL" id="ACO60915.1"/>
    </source>
</evidence>